<dbReference type="InterPro" id="IPR008948">
    <property type="entry name" value="L-Aspartase-like"/>
</dbReference>
<keyword evidence="2" id="KW-1185">Reference proteome</keyword>
<dbReference type="EMBL" id="CP053985">
    <property type="protein sequence ID" value="QKH39536.1"/>
    <property type="molecule type" value="Genomic_DNA"/>
</dbReference>
<dbReference type="Gene3D" id="1.10.275.10">
    <property type="entry name" value="Fumarase/aspartase (N-terminal domain)"/>
    <property type="match status" value="1"/>
</dbReference>
<reference evidence="1 2" key="1">
    <citation type="submission" date="2020-05" db="EMBL/GenBank/DDBJ databases">
        <title>FDA dAtabase for Regulatory Grade micrObial Sequences (FDA-ARGOS): Supporting development and validation of Infectious Disease Dx tests.</title>
        <authorList>
            <person name="Sproer C."/>
            <person name="Gronow S."/>
            <person name="Severitt S."/>
            <person name="Schroder I."/>
            <person name="Tallon L."/>
            <person name="Sadzewicz L."/>
            <person name="Zhao X."/>
            <person name="Vavikolanu K."/>
            <person name="Mehta A."/>
            <person name="Aluvathingal J."/>
            <person name="Nadendla S."/>
            <person name="Myers T."/>
            <person name="Yan Y."/>
            <person name="Sichtig H."/>
        </authorList>
    </citation>
    <scope>NUCLEOTIDE SEQUENCE [LARGE SCALE GENOMIC DNA]</scope>
    <source>
        <strain evidence="1 2">FDAARGOS_790</strain>
    </source>
</reference>
<evidence type="ECO:0000313" key="2">
    <source>
        <dbReference type="Proteomes" id="UP000500970"/>
    </source>
</evidence>
<dbReference type="KEGG" id="apes:FOC84_33220"/>
<proteinExistence type="predicted"/>
<dbReference type="SUPFAM" id="SSF48557">
    <property type="entry name" value="L-aspartase-like"/>
    <property type="match status" value="1"/>
</dbReference>
<dbReference type="RefSeq" id="WP_173149860.1">
    <property type="nucleotide sequence ID" value="NZ_CP053985.1"/>
</dbReference>
<gene>
    <name evidence="1" type="ORF">FOC84_33220</name>
</gene>
<name>A0A7D4I5L7_9BURK</name>
<protein>
    <submittedName>
        <fullName evidence="1">Aromatic amino acid lyase</fullName>
    </submittedName>
</protein>
<dbReference type="InterPro" id="IPR024083">
    <property type="entry name" value="Fumarase/histidase_N"/>
</dbReference>
<organism evidence="1 2">
    <name type="scientific">Achromobacter pestifer</name>
    <dbReference type="NCBI Taxonomy" id="1353889"/>
    <lineage>
        <taxon>Bacteria</taxon>
        <taxon>Pseudomonadati</taxon>
        <taxon>Pseudomonadota</taxon>
        <taxon>Betaproteobacteria</taxon>
        <taxon>Burkholderiales</taxon>
        <taxon>Alcaligenaceae</taxon>
        <taxon>Achromobacter</taxon>
    </lineage>
</organism>
<dbReference type="InterPro" id="IPR001106">
    <property type="entry name" value="Aromatic_Lyase"/>
</dbReference>
<dbReference type="AlphaFoldDB" id="A0A7D4I5L7"/>
<dbReference type="GO" id="GO:0016841">
    <property type="term" value="F:ammonia-lyase activity"/>
    <property type="evidence" value="ECO:0007669"/>
    <property type="project" value="UniProtKB-ARBA"/>
</dbReference>
<dbReference type="Gene3D" id="1.20.200.10">
    <property type="entry name" value="Fumarase/aspartase (Central domain)"/>
    <property type="match status" value="1"/>
</dbReference>
<dbReference type="Proteomes" id="UP000500970">
    <property type="component" value="Chromosome"/>
</dbReference>
<dbReference type="CDD" id="cd00332">
    <property type="entry name" value="PAL-HAL"/>
    <property type="match status" value="1"/>
</dbReference>
<sequence>MSMQHSPSSPARPYRAAIRRSTGIAALLGVLLAPMAAVAAACAPIVLDGQSLTLAQIESVARQGCGVTLADEAMRRAQRSYDLLLAYARLDRPVYGLNRGVGLNKDQTIFKGGEISPEVRRLSEQFNRNLLRSHSAAYGAEAPRELTRAAMLIRLNTALFGGSGLQPAVLRQYAEFLNRGITPVMFGEGSVGEADITILPQIGLAMMGEGQAYYRGQRLPAAQALRQAGLDPVQPFGKDALAIVSSNAYGAAVASLAALDAARLLALADTVAALSLEGLNGNLAPVLSASQAQRPYEGQASTAGHIRTLLRGSSLWQQDPQRALQDPLSFRTVSQAHGAARDMLDLLQRQLLLQINSSDDNPTVALDAQPGEHAEAYELQFYVTEGPVRGAVLPNAGFDPSAWALPLQGMGVALSQVAQLSAQRTLRLTDTAFTGLPRFLSPGNGAIGYGPIQKTVSSLAAEVRMLALPMVTDVQPQAGNIEDVGTNAPATGRRLAAQIDRLTMLLAVELMHAAQAVDLRVAQRPDFMVGAGTSALKREFRKQVPYMAEDRRNDEDIVRAVDFLVRHRQALAGAGAAP</sequence>
<keyword evidence="1" id="KW-0456">Lyase</keyword>
<evidence type="ECO:0000313" key="1">
    <source>
        <dbReference type="EMBL" id="QKH39536.1"/>
    </source>
</evidence>
<accession>A0A7D4I5L7</accession>
<dbReference type="PANTHER" id="PTHR10362">
    <property type="entry name" value="HISTIDINE AMMONIA-LYASE"/>
    <property type="match status" value="1"/>
</dbReference>
<dbReference type="Pfam" id="PF00221">
    <property type="entry name" value="Lyase_aromatic"/>
    <property type="match status" value="1"/>
</dbReference>